<dbReference type="Gene3D" id="3.40.1410.10">
    <property type="entry name" value="Chorismate lyase-like"/>
    <property type="match status" value="1"/>
</dbReference>
<feature type="domain" description="HTH gntR-type" evidence="4">
    <location>
        <begin position="12"/>
        <end position="80"/>
    </location>
</feature>
<dbReference type="InterPro" id="IPR000524">
    <property type="entry name" value="Tscrpt_reg_HTH_GntR"/>
</dbReference>
<keyword evidence="3" id="KW-0804">Transcription</keyword>
<dbReference type="PANTHER" id="PTHR44846:SF1">
    <property type="entry name" value="MANNOSYL-D-GLYCERATE TRANSPORT_METABOLISM SYSTEM REPRESSOR MNGR-RELATED"/>
    <property type="match status" value="1"/>
</dbReference>
<evidence type="ECO:0000256" key="2">
    <source>
        <dbReference type="ARBA" id="ARBA00023125"/>
    </source>
</evidence>
<dbReference type="GO" id="GO:0003700">
    <property type="term" value="F:DNA-binding transcription factor activity"/>
    <property type="evidence" value="ECO:0007669"/>
    <property type="project" value="InterPro"/>
</dbReference>
<dbReference type="SUPFAM" id="SSF64288">
    <property type="entry name" value="Chorismate lyase-like"/>
    <property type="match status" value="1"/>
</dbReference>
<reference evidence="5" key="1">
    <citation type="submission" date="2021-01" db="EMBL/GenBank/DDBJ databases">
        <title>Whole genome shotgun sequence of Virgisporangium aurantiacum NBRC 16421.</title>
        <authorList>
            <person name="Komaki H."/>
            <person name="Tamura T."/>
        </authorList>
    </citation>
    <scope>NUCLEOTIDE SEQUENCE</scope>
    <source>
        <strain evidence="5">NBRC 16421</strain>
    </source>
</reference>
<dbReference type="AlphaFoldDB" id="A0A8J4E0R1"/>
<dbReference type="InterPro" id="IPR050679">
    <property type="entry name" value="Bact_HTH_transcr_reg"/>
</dbReference>
<dbReference type="EMBL" id="BOPG01000027">
    <property type="protein sequence ID" value="GIJ56983.1"/>
    <property type="molecule type" value="Genomic_DNA"/>
</dbReference>
<dbReference type="GO" id="GO:0045892">
    <property type="term" value="P:negative regulation of DNA-templated transcription"/>
    <property type="evidence" value="ECO:0007669"/>
    <property type="project" value="TreeGrafter"/>
</dbReference>
<dbReference type="PANTHER" id="PTHR44846">
    <property type="entry name" value="MANNOSYL-D-GLYCERATE TRANSPORT/METABOLISM SYSTEM REPRESSOR MNGR-RELATED"/>
    <property type="match status" value="1"/>
</dbReference>
<dbReference type="InterPro" id="IPR028978">
    <property type="entry name" value="Chorismate_lyase_/UTRA_dom_sf"/>
</dbReference>
<dbReference type="PROSITE" id="PS50949">
    <property type="entry name" value="HTH_GNTR"/>
    <property type="match status" value="1"/>
</dbReference>
<dbReference type="InterPro" id="IPR036390">
    <property type="entry name" value="WH_DNA-bd_sf"/>
</dbReference>
<evidence type="ECO:0000313" key="6">
    <source>
        <dbReference type="Proteomes" id="UP000612585"/>
    </source>
</evidence>
<gene>
    <name evidence="5" type="ORF">Vau01_044990</name>
</gene>
<dbReference type="SMART" id="SM00345">
    <property type="entry name" value="HTH_GNTR"/>
    <property type="match status" value="1"/>
</dbReference>
<dbReference type="FunFam" id="1.10.10.10:FF:000079">
    <property type="entry name" value="GntR family transcriptional regulator"/>
    <property type="match status" value="1"/>
</dbReference>
<dbReference type="GO" id="GO:0003677">
    <property type="term" value="F:DNA binding"/>
    <property type="evidence" value="ECO:0007669"/>
    <property type="project" value="UniProtKB-KW"/>
</dbReference>
<organism evidence="5 6">
    <name type="scientific">Virgisporangium aurantiacum</name>
    <dbReference type="NCBI Taxonomy" id="175570"/>
    <lineage>
        <taxon>Bacteria</taxon>
        <taxon>Bacillati</taxon>
        <taxon>Actinomycetota</taxon>
        <taxon>Actinomycetes</taxon>
        <taxon>Micromonosporales</taxon>
        <taxon>Micromonosporaceae</taxon>
        <taxon>Virgisporangium</taxon>
    </lineage>
</organism>
<dbReference type="SMART" id="SM00866">
    <property type="entry name" value="UTRA"/>
    <property type="match status" value="1"/>
</dbReference>
<keyword evidence="6" id="KW-1185">Reference proteome</keyword>
<dbReference type="Pfam" id="PF00392">
    <property type="entry name" value="GntR"/>
    <property type="match status" value="1"/>
</dbReference>
<dbReference type="Gene3D" id="1.10.10.10">
    <property type="entry name" value="Winged helix-like DNA-binding domain superfamily/Winged helix DNA-binding domain"/>
    <property type="match status" value="1"/>
</dbReference>
<evidence type="ECO:0000256" key="3">
    <source>
        <dbReference type="ARBA" id="ARBA00023163"/>
    </source>
</evidence>
<dbReference type="RefSeq" id="WP_203995983.1">
    <property type="nucleotide sequence ID" value="NZ_BOPG01000027.1"/>
</dbReference>
<evidence type="ECO:0000313" key="5">
    <source>
        <dbReference type="EMBL" id="GIJ56983.1"/>
    </source>
</evidence>
<dbReference type="PRINTS" id="PR00035">
    <property type="entry name" value="HTHGNTR"/>
</dbReference>
<keyword evidence="2" id="KW-0238">DNA-binding</keyword>
<dbReference type="InterPro" id="IPR036388">
    <property type="entry name" value="WH-like_DNA-bd_sf"/>
</dbReference>
<sequence length="245" mass="26791">MRHRALDPSTGVPLHMQVEEDLHRRIQAGEWRPGERIPAEEQLCATYQVSRITVRQAVGRLVHSGLLVRERGRGTFIRDAALTAGARHVTSFTAELAQLGLVAGGKVLESAVVDADEATALALGLDTGTPVVRIRRLRTGDGKPIGLQTSFLPAARFAGLELTDVGERGLYAVLRSDFGTVPTEAVETFTVGMVKTRDAALLEVAPRTCGFFVERVTYDQTGAFERATSVMRGDRYRIRLALRRP</sequence>
<dbReference type="SUPFAM" id="SSF46785">
    <property type="entry name" value="Winged helix' DNA-binding domain"/>
    <property type="match status" value="1"/>
</dbReference>
<dbReference type="Proteomes" id="UP000612585">
    <property type="component" value="Unassembled WGS sequence"/>
</dbReference>
<comment type="caution">
    <text evidence="5">The sequence shown here is derived from an EMBL/GenBank/DDBJ whole genome shotgun (WGS) entry which is preliminary data.</text>
</comment>
<dbReference type="CDD" id="cd07377">
    <property type="entry name" value="WHTH_GntR"/>
    <property type="match status" value="1"/>
</dbReference>
<name>A0A8J4E0R1_9ACTN</name>
<evidence type="ECO:0000256" key="1">
    <source>
        <dbReference type="ARBA" id="ARBA00023015"/>
    </source>
</evidence>
<dbReference type="InterPro" id="IPR011663">
    <property type="entry name" value="UTRA"/>
</dbReference>
<proteinExistence type="predicted"/>
<dbReference type="Pfam" id="PF07702">
    <property type="entry name" value="UTRA"/>
    <property type="match status" value="1"/>
</dbReference>
<protein>
    <submittedName>
        <fullName evidence="5">GntR family transcriptional regulator</fullName>
    </submittedName>
</protein>
<accession>A0A8J4E0R1</accession>
<evidence type="ECO:0000259" key="4">
    <source>
        <dbReference type="PROSITE" id="PS50949"/>
    </source>
</evidence>
<keyword evidence="1" id="KW-0805">Transcription regulation</keyword>